<name>A0ABD5LPF7_AGRRD</name>
<gene>
    <name evidence="1" type="ORF">ABVB70_19690</name>
</gene>
<protein>
    <submittedName>
        <fullName evidence="1">Uncharacterized protein</fullName>
    </submittedName>
</protein>
<dbReference type="AlphaFoldDB" id="A0ABD5LPF7"/>
<evidence type="ECO:0000313" key="2">
    <source>
        <dbReference type="Proteomes" id="UP001438189"/>
    </source>
</evidence>
<sequence length="161" mass="18086">MSDTSYYIQQYATLAGFRLLVLANRLGCTDEFSYALHDELIAGLEGVISMARSILSMTRELASDADPEGLISDHLRYEQERFAERAIILLDELEIDHDTHEYRVNGGEWHYALSADCDGVDISYPKTVRLTDAELGSLAPIIRDIRSETGVAINARRVVYD</sequence>
<comment type="caution">
    <text evidence="1">The sequence shown here is derived from an EMBL/GenBank/DDBJ whole genome shotgun (WGS) entry which is preliminary data.</text>
</comment>
<reference evidence="1 2" key="1">
    <citation type="submission" date="2024-06" db="EMBL/GenBank/DDBJ databases">
        <title>Genome sequencing of Agrobacterium spp. from tobacco in Serbia.</title>
        <authorList>
            <person name="Ilicic R.J."/>
            <person name="Studholme D.J."/>
            <person name="Jelusic A."/>
            <person name="Barac G."/>
            <person name="Bagi F."/>
            <person name="Popovic Milovanovic T."/>
        </authorList>
    </citation>
    <scope>NUCLEOTIDE SEQUENCE [LARGE SCALE GENOMIC DNA]</scope>
    <source>
        <strain evidence="1 2">DA1</strain>
    </source>
</reference>
<dbReference type="Proteomes" id="UP001438189">
    <property type="component" value="Unassembled WGS sequence"/>
</dbReference>
<organism evidence="1 2">
    <name type="scientific">Agrobacterium radiobacter</name>
    <dbReference type="NCBI Taxonomy" id="362"/>
    <lineage>
        <taxon>Bacteria</taxon>
        <taxon>Pseudomonadati</taxon>
        <taxon>Pseudomonadota</taxon>
        <taxon>Alphaproteobacteria</taxon>
        <taxon>Hyphomicrobiales</taxon>
        <taxon>Rhizobiaceae</taxon>
        <taxon>Rhizobium/Agrobacterium group</taxon>
        <taxon>Agrobacterium</taxon>
        <taxon>Agrobacterium tumefaciens complex</taxon>
    </lineage>
</organism>
<proteinExistence type="predicted"/>
<dbReference type="EMBL" id="JBETME010000008">
    <property type="protein sequence ID" value="MES4992547.1"/>
    <property type="molecule type" value="Genomic_DNA"/>
</dbReference>
<dbReference type="RefSeq" id="WP_353574497.1">
    <property type="nucleotide sequence ID" value="NZ_JBETME010000008.1"/>
</dbReference>
<accession>A0ABD5LPF7</accession>
<evidence type="ECO:0000313" key="1">
    <source>
        <dbReference type="EMBL" id="MES4992547.1"/>
    </source>
</evidence>